<dbReference type="GeneID" id="68878408"/>
<dbReference type="STRING" id="137838.GCA_001458595_03420"/>
<keyword evidence="4" id="KW-1185">Reference proteome</keyword>
<evidence type="ECO:0000259" key="2">
    <source>
        <dbReference type="Pfam" id="PF07833"/>
    </source>
</evidence>
<dbReference type="SUPFAM" id="SSF88713">
    <property type="entry name" value="Glycoside hydrolase/deacetylase"/>
    <property type="match status" value="1"/>
</dbReference>
<dbReference type="AlphaFoldDB" id="A0A2A7MK64"/>
<dbReference type="OrthoDB" id="2339428at2"/>
<name>A0A2A7MK64_9CLOT</name>
<evidence type="ECO:0000313" key="3">
    <source>
        <dbReference type="EMBL" id="PEG31959.1"/>
    </source>
</evidence>
<organism evidence="3 4">
    <name type="scientific">Clostridium neonatale</name>
    <dbReference type="NCBI Taxonomy" id="137838"/>
    <lineage>
        <taxon>Bacteria</taxon>
        <taxon>Bacillati</taxon>
        <taxon>Bacillota</taxon>
        <taxon>Clostridia</taxon>
        <taxon>Eubacteriales</taxon>
        <taxon>Clostridiaceae</taxon>
        <taxon>Clostridium</taxon>
    </lineage>
</organism>
<accession>A0A2A7MK64</accession>
<keyword evidence="1" id="KW-0472">Membrane</keyword>
<dbReference type="EMBL" id="PDCJ01000001">
    <property type="protein sequence ID" value="PEG31959.1"/>
    <property type="molecule type" value="Genomic_DNA"/>
</dbReference>
<dbReference type="Gene3D" id="3.20.20.370">
    <property type="entry name" value="Glycoside hydrolase/deacetylase"/>
    <property type="match status" value="1"/>
</dbReference>
<comment type="caution">
    <text evidence="3">The sequence shown here is derived from an EMBL/GenBank/DDBJ whole genome shotgun (WGS) entry which is preliminary data.</text>
</comment>
<dbReference type="Proteomes" id="UP000220840">
    <property type="component" value="Unassembled WGS sequence"/>
</dbReference>
<reference evidence="3 4" key="1">
    <citation type="submission" date="2017-10" db="EMBL/GenBank/DDBJ databases">
        <title>Effective Description of Clostridium neonatale sp. nov. linked to necrotizing enterocolitis in neonates and a clarification of species assignable to the genus Clostridium (Prazmowski 1880) emend. Lawson and Rainey 2016.</title>
        <authorList>
            <person name="Bernard K."/>
            <person name="Burdz T."/>
            <person name="Wiebe D."/>
            <person name="Balcewich B."/>
            <person name="Alfa M."/>
            <person name="Bernier A.-M."/>
        </authorList>
    </citation>
    <scope>NUCLEOTIDE SEQUENCE [LARGE SCALE GENOMIC DNA]</scope>
    <source>
        <strain evidence="3 4">LCDC99A005</strain>
    </source>
</reference>
<gene>
    <name evidence="3" type="ORF">CQ394_09725</name>
</gene>
<protein>
    <recommendedName>
        <fullName evidence="2">Copper amine oxidase-like N-terminal domain-containing protein</fullName>
    </recommendedName>
</protein>
<feature type="domain" description="Copper amine oxidase-like N-terminal" evidence="2">
    <location>
        <begin position="82"/>
        <end position="175"/>
    </location>
</feature>
<dbReference type="RefSeq" id="WP_058296106.1">
    <property type="nucleotide sequence ID" value="NZ_CAKJVD010000048.1"/>
</dbReference>
<feature type="transmembrane region" description="Helical" evidence="1">
    <location>
        <begin position="7"/>
        <end position="24"/>
    </location>
</feature>
<proteinExistence type="predicted"/>
<dbReference type="InterPro" id="IPR011330">
    <property type="entry name" value="Glyco_hydro/deAcase_b/a-brl"/>
</dbReference>
<sequence length="457" mass="52984">MKKKLKVYTLVLISFSILALFFYFNCINDIPILINNNLYSSKLPSNTFKSSYNPKILFENMPTTKVRGVSLDILSEKNITNIPMILKAQRYYIPLPYICKKLDYSITPYKNSFKLIKNNSNDVIILSRNSFTTNSKEKKLRGNLLKYNNENYISISDIEEIFNLEAIFNFENQNIQLLNSTIKKIQPNPIYNKFNRPIAMIRFEDFTCGDSNFSDKNQAKVKFMADYLYENNIKFHVGWIPRFKAPSDNIDNDLLSKNNMVNVGFVNLLDYLINKNAEIGLHGYTHQHGNSRSAVGEELSKDINNNVSDTKKVVENGIDTASALNIPITFFESPHYSATELQENVINNYFQLLYEPYNDSINHLYKTKTNNLYVPTPLGYIDKPKDTKKLINALNNTNPEIFHSFFYHPSIEIRYIDFDTNNNSINIRYDENSPLKQIVQSLKENNYATIHISQLTK</sequence>
<dbReference type="Pfam" id="PF10096">
    <property type="entry name" value="DUF2334"/>
    <property type="match status" value="1"/>
</dbReference>
<keyword evidence="1" id="KW-1133">Transmembrane helix</keyword>
<evidence type="ECO:0000313" key="4">
    <source>
        <dbReference type="Proteomes" id="UP000220840"/>
    </source>
</evidence>
<dbReference type="GO" id="GO:0005975">
    <property type="term" value="P:carbohydrate metabolic process"/>
    <property type="evidence" value="ECO:0007669"/>
    <property type="project" value="InterPro"/>
</dbReference>
<dbReference type="InterPro" id="IPR018763">
    <property type="entry name" value="DUF2334"/>
</dbReference>
<dbReference type="InterPro" id="IPR012854">
    <property type="entry name" value="Cu_amine_oxidase-like_N"/>
</dbReference>
<dbReference type="Pfam" id="PF07833">
    <property type="entry name" value="Cu_amine_oxidN1"/>
    <property type="match status" value="1"/>
</dbReference>
<evidence type="ECO:0000256" key="1">
    <source>
        <dbReference type="SAM" id="Phobius"/>
    </source>
</evidence>
<keyword evidence="1" id="KW-0812">Transmembrane</keyword>